<reference evidence="1 2" key="1">
    <citation type="submission" date="2019-05" db="EMBL/GenBank/DDBJ databases">
        <authorList>
            <consortium name="Science for Life Laboratories"/>
        </authorList>
    </citation>
    <scope>NUCLEOTIDE SEQUENCE [LARGE SCALE GENOMIC DNA]</scope>
    <source>
        <strain evidence="1">Soil9</strain>
    </source>
</reference>
<dbReference type="Gene3D" id="3.30.160.250">
    <property type="match status" value="1"/>
</dbReference>
<gene>
    <name evidence="1" type="ORF">SOIL9_70740</name>
</gene>
<organism evidence="1 2">
    <name type="scientific">Gemmata massiliana</name>
    <dbReference type="NCBI Taxonomy" id="1210884"/>
    <lineage>
        <taxon>Bacteria</taxon>
        <taxon>Pseudomonadati</taxon>
        <taxon>Planctomycetota</taxon>
        <taxon>Planctomycetia</taxon>
        <taxon>Gemmatales</taxon>
        <taxon>Gemmataceae</taxon>
        <taxon>Gemmata</taxon>
    </lineage>
</organism>
<sequence length="73" mass="7907">MAKKSTRYTVTDGKMVLVLEVAEEGGFTVTAPFIPGLVTEAETLEDAFAMAKDCAAALKSARAQMARRRKRIS</sequence>
<accession>A0A6P2DLM5</accession>
<proteinExistence type="predicted"/>
<dbReference type="RefSeq" id="WP_232069944.1">
    <property type="nucleotide sequence ID" value="NZ_LR593886.1"/>
</dbReference>
<name>A0A6P2DLM5_9BACT</name>
<keyword evidence="2" id="KW-1185">Reference proteome</keyword>
<evidence type="ECO:0000313" key="2">
    <source>
        <dbReference type="Proteomes" id="UP000464178"/>
    </source>
</evidence>
<protein>
    <submittedName>
        <fullName evidence="1">: UPF0150</fullName>
    </submittedName>
</protein>
<dbReference type="AlphaFoldDB" id="A0A6P2DLM5"/>
<dbReference type="KEGG" id="gms:SOIL9_70740"/>
<dbReference type="SUPFAM" id="SSF143100">
    <property type="entry name" value="TTHA1013/TTHA0281-like"/>
    <property type="match status" value="1"/>
</dbReference>
<dbReference type="InterPro" id="IPR035069">
    <property type="entry name" value="TTHA1013/TTHA0281-like"/>
</dbReference>
<evidence type="ECO:0000313" key="1">
    <source>
        <dbReference type="EMBL" id="VTS03764.1"/>
    </source>
</evidence>
<dbReference type="Proteomes" id="UP000464178">
    <property type="component" value="Chromosome"/>
</dbReference>
<dbReference type="EMBL" id="LR593886">
    <property type="protein sequence ID" value="VTS03764.1"/>
    <property type="molecule type" value="Genomic_DNA"/>
</dbReference>